<comment type="caution">
    <text evidence="3">The sequence shown here is derived from an EMBL/GenBank/DDBJ whole genome shotgun (WGS) entry which is preliminary data.</text>
</comment>
<dbReference type="Proteomes" id="UP000294530">
    <property type="component" value="Unassembled WGS sequence"/>
</dbReference>
<feature type="domain" description="Ubiquitin-like" evidence="2">
    <location>
        <begin position="199"/>
        <end position="274"/>
    </location>
</feature>
<dbReference type="Pfam" id="PF11976">
    <property type="entry name" value="Rad60-SLD"/>
    <property type="match status" value="1"/>
</dbReference>
<dbReference type="EMBL" id="SHOA02000001">
    <property type="protein sequence ID" value="TDH65881.1"/>
    <property type="molecule type" value="Genomic_DNA"/>
</dbReference>
<dbReference type="KEGG" id="blac:94349155"/>
<dbReference type="SUPFAM" id="SSF54236">
    <property type="entry name" value="Ubiquitin-like"/>
    <property type="match status" value="2"/>
</dbReference>
<evidence type="ECO:0000259" key="2">
    <source>
        <dbReference type="PROSITE" id="PS50053"/>
    </source>
</evidence>
<dbReference type="AlphaFoldDB" id="A0A976IBV1"/>
<proteinExistence type="predicted"/>
<protein>
    <recommendedName>
        <fullName evidence="2">Ubiquitin-like domain-containing protein</fullName>
    </recommendedName>
</protein>
<dbReference type="RefSeq" id="XP_067815380.1">
    <property type="nucleotide sequence ID" value="XM_067963484.1"/>
</dbReference>
<dbReference type="OrthoDB" id="442921at2759"/>
<dbReference type="Gene3D" id="3.10.20.90">
    <property type="entry name" value="Phosphatidylinositol 3-kinase Catalytic Subunit, Chain A, domain 1"/>
    <property type="match status" value="2"/>
</dbReference>
<evidence type="ECO:0000313" key="3">
    <source>
        <dbReference type="EMBL" id="TDH65881.1"/>
    </source>
</evidence>
<sequence length="368" mass="41968">MLSIALSQLNVEHATYIESTCRYATDEDIMSSDEDVKLYSTLERNKKRQMMVSLSSSSDDEDGDEDCQELTILVTPTKRRKECLPSRKTSLILTRAGRKRLNESDEDDDDLRTSSEREAEELRKQSLEKEIREILEKDKLLNQTRAILEKVSTTKRQTTINNMKVISLDSDSNDERDEVVIAENVVPYTKRVVDKGSRITLQLRSNGGAVDEICVHKKETFDQLHTKFCELHGLPRSAVILSLDGEALRHTETPESVDLESGDIVEAKVDYSKQSEASKKTYIRLRLVVFGKRSEVFKIDSTATAAKLHWSFCQRHGITNPDDVVMSINDQDLRLNENLKFYGLIDNDEILVKVKKVEAQPQTIDIQL</sequence>
<feature type="compositionally biased region" description="Basic and acidic residues" evidence="1">
    <location>
        <begin position="111"/>
        <end position="123"/>
    </location>
</feature>
<accession>A0A976IBV1</accession>
<dbReference type="InterPro" id="IPR000626">
    <property type="entry name" value="Ubiquitin-like_dom"/>
</dbReference>
<dbReference type="PANTHER" id="PTHR10562">
    <property type="entry name" value="SMALL UBIQUITIN-RELATED MODIFIER"/>
    <property type="match status" value="1"/>
</dbReference>
<dbReference type="GeneID" id="94349155"/>
<dbReference type="PROSITE" id="PS50053">
    <property type="entry name" value="UBIQUITIN_2"/>
    <property type="match status" value="1"/>
</dbReference>
<reference evidence="3 4" key="1">
    <citation type="journal article" date="2021" name="Genome Biol.">
        <title>AFLAP: assembly-free linkage analysis pipeline using k-mers from genome sequencing data.</title>
        <authorList>
            <person name="Fletcher K."/>
            <person name="Zhang L."/>
            <person name="Gil J."/>
            <person name="Han R."/>
            <person name="Cavanaugh K."/>
            <person name="Michelmore R."/>
        </authorList>
    </citation>
    <scope>NUCLEOTIDE SEQUENCE [LARGE SCALE GENOMIC DNA]</scope>
    <source>
        <strain evidence="3 4">SF5</strain>
    </source>
</reference>
<dbReference type="InterPro" id="IPR022617">
    <property type="entry name" value="Rad60/SUMO-like_dom"/>
</dbReference>
<name>A0A976IBV1_BRELC</name>
<feature type="region of interest" description="Disordered" evidence="1">
    <location>
        <begin position="102"/>
        <end position="123"/>
    </location>
</feature>
<evidence type="ECO:0000313" key="4">
    <source>
        <dbReference type="Proteomes" id="UP000294530"/>
    </source>
</evidence>
<gene>
    <name evidence="3" type="ORF">CCR75_005403</name>
</gene>
<keyword evidence="4" id="KW-1185">Reference proteome</keyword>
<dbReference type="CDD" id="cd01763">
    <property type="entry name" value="Ubl_SUMO_like"/>
    <property type="match status" value="1"/>
</dbReference>
<dbReference type="InterPro" id="IPR029071">
    <property type="entry name" value="Ubiquitin-like_domsf"/>
</dbReference>
<organism evidence="3 4">
    <name type="scientific">Bremia lactucae</name>
    <name type="common">Lettuce downy mildew</name>
    <dbReference type="NCBI Taxonomy" id="4779"/>
    <lineage>
        <taxon>Eukaryota</taxon>
        <taxon>Sar</taxon>
        <taxon>Stramenopiles</taxon>
        <taxon>Oomycota</taxon>
        <taxon>Peronosporomycetes</taxon>
        <taxon>Peronosporales</taxon>
        <taxon>Peronosporaceae</taxon>
        <taxon>Bremia</taxon>
    </lineage>
</organism>
<evidence type="ECO:0000256" key="1">
    <source>
        <dbReference type="SAM" id="MobiDB-lite"/>
    </source>
</evidence>